<comment type="similarity">
    <text evidence="1 6">Belongs to the 5'-nucleotidase family.</text>
</comment>
<comment type="caution">
    <text evidence="9">The sequence shown here is derived from an EMBL/GenBank/DDBJ whole genome shotgun (WGS) entry which is preliminary data.</text>
</comment>
<dbReference type="SUPFAM" id="SSF56300">
    <property type="entry name" value="Metallo-dependent phosphatases"/>
    <property type="match status" value="1"/>
</dbReference>
<dbReference type="PANTHER" id="PTHR11575:SF32">
    <property type="entry name" value="APYRASE-LIKE PROTEIN"/>
    <property type="match status" value="1"/>
</dbReference>
<keyword evidence="10" id="KW-1185">Reference proteome</keyword>
<name>A0AAN7PGD3_9COLE</name>
<dbReference type="CDD" id="cd07409">
    <property type="entry name" value="MPP_CD73_N"/>
    <property type="match status" value="1"/>
</dbReference>
<dbReference type="SUPFAM" id="SSF55816">
    <property type="entry name" value="5'-nucleotidase (syn. UDP-sugar hydrolase), C-terminal domain"/>
    <property type="match status" value="1"/>
</dbReference>
<dbReference type="Pfam" id="PF02872">
    <property type="entry name" value="5_nucleotid_C"/>
    <property type="match status" value="1"/>
</dbReference>
<dbReference type="Proteomes" id="UP001353858">
    <property type="component" value="Unassembled WGS sequence"/>
</dbReference>
<keyword evidence="4 6" id="KW-0547">Nucleotide-binding</keyword>
<dbReference type="FunFam" id="3.60.21.10:FF:000020">
    <property type="entry name" value="NT5E isoform 4"/>
    <property type="match status" value="1"/>
</dbReference>
<feature type="domain" description="5'-Nucleotidase C-terminal" evidence="8">
    <location>
        <begin position="335"/>
        <end position="506"/>
    </location>
</feature>
<dbReference type="Gene3D" id="3.90.780.10">
    <property type="entry name" value="5'-Nucleotidase, C-terminal domain"/>
    <property type="match status" value="1"/>
</dbReference>
<evidence type="ECO:0000256" key="2">
    <source>
        <dbReference type="ARBA" id="ARBA00022723"/>
    </source>
</evidence>
<dbReference type="InterPro" id="IPR004843">
    <property type="entry name" value="Calcineurin-like_PHP"/>
</dbReference>
<dbReference type="EMBL" id="JARPUR010000001">
    <property type="protein sequence ID" value="KAK4885522.1"/>
    <property type="molecule type" value="Genomic_DNA"/>
</dbReference>
<dbReference type="GO" id="GO:0046872">
    <property type="term" value="F:metal ion binding"/>
    <property type="evidence" value="ECO:0007669"/>
    <property type="project" value="UniProtKB-KW"/>
</dbReference>
<dbReference type="GO" id="GO:0005886">
    <property type="term" value="C:plasma membrane"/>
    <property type="evidence" value="ECO:0007669"/>
    <property type="project" value="TreeGrafter"/>
</dbReference>
<dbReference type="AlphaFoldDB" id="A0AAN7PGD3"/>
<keyword evidence="2" id="KW-0479">Metal-binding</keyword>
<evidence type="ECO:0000256" key="1">
    <source>
        <dbReference type="ARBA" id="ARBA00006654"/>
    </source>
</evidence>
<keyword evidence="5 6" id="KW-0378">Hydrolase</keyword>
<keyword evidence="3" id="KW-0732">Signal</keyword>
<organism evidence="9 10">
    <name type="scientific">Aquatica leii</name>
    <dbReference type="NCBI Taxonomy" id="1421715"/>
    <lineage>
        <taxon>Eukaryota</taxon>
        <taxon>Metazoa</taxon>
        <taxon>Ecdysozoa</taxon>
        <taxon>Arthropoda</taxon>
        <taxon>Hexapoda</taxon>
        <taxon>Insecta</taxon>
        <taxon>Pterygota</taxon>
        <taxon>Neoptera</taxon>
        <taxon>Endopterygota</taxon>
        <taxon>Coleoptera</taxon>
        <taxon>Polyphaga</taxon>
        <taxon>Elateriformia</taxon>
        <taxon>Elateroidea</taxon>
        <taxon>Lampyridae</taxon>
        <taxon>Luciolinae</taxon>
        <taxon>Aquatica</taxon>
    </lineage>
</organism>
<dbReference type="Gene3D" id="3.60.21.10">
    <property type="match status" value="1"/>
</dbReference>
<dbReference type="PANTHER" id="PTHR11575">
    <property type="entry name" value="5'-NUCLEOTIDASE-RELATED"/>
    <property type="match status" value="1"/>
</dbReference>
<evidence type="ECO:0000259" key="7">
    <source>
        <dbReference type="Pfam" id="PF00149"/>
    </source>
</evidence>
<evidence type="ECO:0000256" key="5">
    <source>
        <dbReference type="ARBA" id="ARBA00022801"/>
    </source>
</evidence>
<evidence type="ECO:0008006" key="11">
    <source>
        <dbReference type="Google" id="ProtNLM"/>
    </source>
</evidence>
<evidence type="ECO:0000256" key="3">
    <source>
        <dbReference type="ARBA" id="ARBA00022729"/>
    </source>
</evidence>
<accession>A0AAN7PGD3</accession>
<sequence>MVKECIVFLMVVTYISSYSIREKIAFRLHIIHMNDFHARFEETNNNALTCVRNCSGGFSRMFTVVQKQLKNYPDSIVLNAGDNFQGTIWYSIYKWNVTQYFLNKLPIDAYTLGNHEFDDRIDGVIPFIKALKAPVLVSNIDDTDEPSFQGIYKKSTIIYRGSKKIGVIGVMPSNTNVLSSTGRLKFLDESNSVNKEAQTLVENENVDTIIVISHCGYNSEKNIAMKAGPKISIIVGAHSHTLLFNDRNTPNNMTASGPYPTVVNTKDGRKVLVVQAAAFTSYLGDITIDYNDNGDVVSWFGDPIYIDNNIPQDKTINKEISMWKDGVNEAANTIIGSTEVVLDKSHCWLQECNFGNFIADAMVAEYLQTPEEDAWAYATIALLNTGTIRANIQRGNITLKNLLEAVPFENTVDVVEVKGEYIKEILEKSVSPYQNQEMLLKFNLLSLSGIHIKVNGSQPVGYRIYSIEVLCRKCKMPKYEPLNVNKHYRIVLNSFLVHGGDNFQVISKNFVNRVIGDLYINVLKRYIAQQSPIVQSIEGRIKIVY</sequence>
<dbReference type="InterPro" id="IPR029052">
    <property type="entry name" value="Metallo-depent_PP-like"/>
</dbReference>
<dbReference type="FunFam" id="3.90.780.10:FF:000001">
    <property type="entry name" value="NT5E isoform 3"/>
    <property type="match status" value="1"/>
</dbReference>
<gene>
    <name evidence="9" type="ORF">RN001_001793</name>
</gene>
<feature type="domain" description="Calcineurin-like phosphoesterase" evidence="7">
    <location>
        <begin position="29"/>
        <end position="241"/>
    </location>
</feature>
<evidence type="ECO:0000256" key="4">
    <source>
        <dbReference type="ARBA" id="ARBA00022741"/>
    </source>
</evidence>
<evidence type="ECO:0000313" key="9">
    <source>
        <dbReference type="EMBL" id="KAK4885522.1"/>
    </source>
</evidence>
<dbReference type="PRINTS" id="PR01607">
    <property type="entry name" value="APYRASEFAMLY"/>
</dbReference>
<dbReference type="Pfam" id="PF00149">
    <property type="entry name" value="Metallophos"/>
    <property type="match status" value="1"/>
</dbReference>
<dbReference type="GO" id="GO:0008253">
    <property type="term" value="F:5'-nucleotidase activity"/>
    <property type="evidence" value="ECO:0007669"/>
    <property type="project" value="TreeGrafter"/>
</dbReference>
<evidence type="ECO:0000259" key="8">
    <source>
        <dbReference type="Pfam" id="PF02872"/>
    </source>
</evidence>
<protein>
    <recommendedName>
        <fullName evidence="11">Apyrase</fullName>
    </recommendedName>
</protein>
<evidence type="ECO:0000313" key="10">
    <source>
        <dbReference type="Proteomes" id="UP001353858"/>
    </source>
</evidence>
<evidence type="ECO:0000256" key="6">
    <source>
        <dbReference type="RuleBase" id="RU362119"/>
    </source>
</evidence>
<proteinExistence type="inferred from homology"/>
<dbReference type="GO" id="GO:0006196">
    <property type="term" value="P:AMP catabolic process"/>
    <property type="evidence" value="ECO:0007669"/>
    <property type="project" value="TreeGrafter"/>
</dbReference>
<dbReference type="InterPro" id="IPR036907">
    <property type="entry name" value="5'-Nucleotdase_C_sf"/>
</dbReference>
<dbReference type="InterPro" id="IPR008334">
    <property type="entry name" value="5'-Nucleotdase_C"/>
</dbReference>
<reference evidence="10" key="1">
    <citation type="submission" date="2023-01" db="EMBL/GenBank/DDBJ databases">
        <title>Key to firefly adult light organ development and bioluminescence: homeobox transcription factors regulate luciferase expression and transportation to peroxisome.</title>
        <authorList>
            <person name="Fu X."/>
        </authorList>
    </citation>
    <scope>NUCLEOTIDE SEQUENCE [LARGE SCALE GENOMIC DNA]</scope>
</reference>
<dbReference type="InterPro" id="IPR006179">
    <property type="entry name" value="5_nucleotidase/apyrase"/>
</dbReference>
<dbReference type="GO" id="GO:0000166">
    <property type="term" value="F:nucleotide binding"/>
    <property type="evidence" value="ECO:0007669"/>
    <property type="project" value="UniProtKB-KW"/>
</dbReference>